<comment type="caution">
    <text evidence="3">The sequence shown here is derived from an EMBL/GenBank/DDBJ whole genome shotgun (WGS) entry which is preliminary data.</text>
</comment>
<dbReference type="AlphaFoldDB" id="A0A7C4AIU2"/>
<dbReference type="Pfam" id="PF00850">
    <property type="entry name" value="Hist_deacetyl"/>
    <property type="match status" value="1"/>
</dbReference>
<dbReference type="Gene3D" id="3.40.800.20">
    <property type="entry name" value="Histone deacetylase domain"/>
    <property type="match status" value="1"/>
</dbReference>
<dbReference type="InterPro" id="IPR000286">
    <property type="entry name" value="HDACs"/>
</dbReference>
<reference evidence="3" key="1">
    <citation type="journal article" date="2020" name="mSystems">
        <title>Genome- and Community-Level Interaction Insights into Carbon Utilization and Element Cycling Functions of Hydrothermarchaeota in Hydrothermal Sediment.</title>
        <authorList>
            <person name="Zhou Z."/>
            <person name="Liu Y."/>
            <person name="Xu W."/>
            <person name="Pan J."/>
            <person name="Luo Z.H."/>
            <person name="Li M."/>
        </authorList>
    </citation>
    <scope>NUCLEOTIDE SEQUENCE [LARGE SCALE GENOMIC DNA]</scope>
    <source>
        <strain evidence="3">SpSt-788</strain>
    </source>
</reference>
<sequence length="370" mass="42006">MKVTILYSDEISQYDFGIGHPFRASRFEIFIDFLRNKLPENDNYIIIESQPVTDEDLLLICTEDYIDFVKNFYEVAYHGITYPLEVFFNKFLSLDNIPGENPGNIEKSARQIVGQMKKACDLVQEGTYKKVVSIGGGLHHAKPSFGEGFCIYNDIAFGAKYLIEKHLLERILILDTDAHAGNGTMQYFYDDPKVLFIDIHQDPATIYPGTGFISQTGEGVGKGFTVNCPLPPGAGWDSYEYIFDNIVFPLTEEFKPQIIIRNGGTDPYWNDSLTYLGLKVSDFRKIGQSVREMSKICDGKVIDAIASGYNERAIAPGWLSLICGLADIELKIEEPEPVPNEYLKDYKLQDTMEMVKKLKKNLKDHWECMC</sequence>
<dbReference type="PANTHER" id="PTHR10625">
    <property type="entry name" value="HISTONE DEACETYLASE HDAC1-RELATED"/>
    <property type="match status" value="1"/>
</dbReference>
<dbReference type="GO" id="GO:0004407">
    <property type="term" value="F:histone deacetylase activity"/>
    <property type="evidence" value="ECO:0007669"/>
    <property type="project" value="TreeGrafter"/>
</dbReference>
<dbReference type="InterPro" id="IPR037138">
    <property type="entry name" value="His_deacetylse_dom_sf"/>
</dbReference>
<proteinExistence type="inferred from homology"/>
<evidence type="ECO:0000259" key="2">
    <source>
        <dbReference type="Pfam" id="PF00850"/>
    </source>
</evidence>
<dbReference type="EMBL" id="DTHO01000014">
    <property type="protein sequence ID" value="HGG99132.1"/>
    <property type="molecule type" value="Genomic_DNA"/>
</dbReference>
<protein>
    <recommendedName>
        <fullName evidence="2">Histone deacetylase domain-containing protein</fullName>
    </recommendedName>
</protein>
<dbReference type="PRINTS" id="PR01270">
    <property type="entry name" value="HDASUPER"/>
</dbReference>
<comment type="similarity">
    <text evidence="1">Belongs to the histone deacetylase family.</text>
</comment>
<dbReference type="SUPFAM" id="SSF52768">
    <property type="entry name" value="Arginase/deacetylase"/>
    <property type="match status" value="1"/>
</dbReference>
<dbReference type="InterPro" id="IPR023801">
    <property type="entry name" value="His_deacetylse_dom"/>
</dbReference>
<feature type="domain" description="Histone deacetylase" evidence="2">
    <location>
        <begin position="20"/>
        <end position="322"/>
    </location>
</feature>
<evidence type="ECO:0000313" key="3">
    <source>
        <dbReference type="EMBL" id="HGG99132.1"/>
    </source>
</evidence>
<gene>
    <name evidence="3" type="ORF">ENV75_01585</name>
</gene>
<dbReference type="GO" id="GO:0040029">
    <property type="term" value="P:epigenetic regulation of gene expression"/>
    <property type="evidence" value="ECO:0007669"/>
    <property type="project" value="TreeGrafter"/>
</dbReference>
<evidence type="ECO:0000256" key="1">
    <source>
        <dbReference type="ARBA" id="ARBA00005947"/>
    </source>
</evidence>
<organism evidence="3">
    <name type="scientific">Thermodesulfovibrio aggregans</name>
    <dbReference type="NCBI Taxonomy" id="86166"/>
    <lineage>
        <taxon>Bacteria</taxon>
        <taxon>Pseudomonadati</taxon>
        <taxon>Nitrospirota</taxon>
        <taxon>Thermodesulfovibrionia</taxon>
        <taxon>Thermodesulfovibrionales</taxon>
        <taxon>Thermodesulfovibrionaceae</taxon>
        <taxon>Thermodesulfovibrio</taxon>
    </lineage>
</organism>
<name>A0A7C4AIU2_9BACT</name>
<accession>A0A7C4AIU2</accession>
<dbReference type="InterPro" id="IPR023696">
    <property type="entry name" value="Ureohydrolase_dom_sf"/>
</dbReference>
<dbReference type="PANTHER" id="PTHR10625:SF10">
    <property type="entry name" value="HISTONE DEACETYLASE HDAC1"/>
    <property type="match status" value="1"/>
</dbReference>